<dbReference type="GeneID" id="22895038"/>
<dbReference type="HOGENOM" id="CLU_1239867_0_0_1"/>
<organism evidence="2 3">
    <name type="scientific">Arthrobotrys oligospora (strain ATCC 24927 / CBS 115.81 / DSM 1491)</name>
    <name type="common">Nematode-trapping fungus</name>
    <name type="synonym">Didymozoophaga oligospora</name>
    <dbReference type="NCBI Taxonomy" id="756982"/>
    <lineage>
        <taxon>Eukaryota</taxon>
        <taxon>Fungi</taxon>
        <taxon>Dikarya</taxon>
        <taxon>Ascomycota</taxon>
        <taxon>Pezizomycotina</taxon>
        <taxon>Orbiliomycetes</taxon>
        <taxon>Orbiliales</taxon>
        <taxon>Orbiliaceae</taxon>
        <taxon>Orbilia</taxon>
        <taxon>Orbilia oligospora</taxon>
    </lineage>
</organism>
<evidence type="ECO:0000313" key="3">
    <source>
        <dbReference type="Proteomes" id="UP000008784"/>
    </source>
</evidence>
<comment type="caution">
    <text evidence="2">The sequence shown here is derived from an EMBL/GenBank/DDBJ whole genome shotgun (WGS) entry which is preliminary data.</text>
</comment>
<dbReference type="OrthoDB" id="3921198at2759"/>
<gene>
    <name evidence="2" type="ORF">AOL_s00088g58</name>
</gene>
<dbReference type="RefSeq" id="XP_011124057.1">
    <property type="nucleotide sequence ID" value="XM_011125755.1"/>
</dbReference>
<dbReference type="Proteomes" id="UP000008784">
    <property type="component" value="Unassembled WGS sequence"/>
</dbReference>
<proteinExistence type="predicted"/>
<evidence type="ECO:0000313" key="2">
    <source>
        <dbReference type="EMBL" id="EGX47282.1"/>
    </source>
</evidence>
<dbReference type="STRING" id="756982.G1XHU5"/>
<keyword evidence="3" id="KW-1185">Reference proteome</keyword>
<reference evidence="2 3" key="1">
    <citation type="journal article" date="2011" name="PLoS Pathog.">
        <title>Genomic and proteomic analyses of the fungus Arthrobotrys oligospora provide insights into nematode-trap formation.</title>
        <authorList>
            <person name="Yang J."/>
            <person name="Wang L."/>
            <person name="Ji X."/>
            <person name="Feng Y."/>
            <person name="Li X."/>
            <person name="Zou C."/>
            <person name="Xu J."/>
            <person name="Ren Y."/>
            <person name="Mi Q."/>
            <person name="Wu J."/>
            <person name="Liu S."/>
            <person name="Liu Y."/>
            <person name="Huang X."/>
            <person name="Wang H."/>
            <person name="Niu X."/>
            <person name="Li J."/>
            <person name="Liang L."/>
            <person name="Luo Y."/>
            <person name="Ji K."/>
            <person name="Zhou W."/>
            <person name="Yu Z."/>
            <person name="Li G."/>
            <person name="Liu Y."/>
            <person name="Li L."/>
            <person name="Qiao M."/>
            <person name="Feng L."/>
            <person name="Zhang K.-Q."/>
        </authorList>
    </citation>
    <scope>NUCLEOTIDE SEQUENCE [LARGE SCALE GENOMIC DNA]</scope>
    <source>
        <strain evidence="3">ATCC 24927 / CBS 115.81 / DSM 1491</strain>
    </source>
</reference>
<sequence>MLEKTIEELNDRLKLAEVKLQSPSVSQVGSHSTDEKPPHSPTAQQPRRLSSNSSRDAIFPGSNSTQFMDSVQGYMNGLGYDTSLLDTRGPNEGKLQSTNTTLHGETLQIRDLRALLPTKENGEKLVTIFYQHLRRLGQMNNIKYKFSVESSSDIGTNVSYRYMPAMCWPVIYKKFQRAYEAPILAEDRPSVTGVFCVLMTINACASICSDNSDVFEVPNYSSK</sequence>
<accession>G1XHU5</accession>
<feature type="region of interest" description="Disordered" evidence="1">
    <location>
        <begin position="19"/>
        <end position="62"/>
    </location>
</feature>
<dbReference type="AlphaFoldDB" id="G1XHU5"/>
<feature type="compositionally biased region" description="Polar residues" evidence="1">
    <location>
        <begin position="41"/>
        <end position="62"/>
    </location>
</feature>
<dbReference type="InParanoid" id="G1XHU5"/>
<feature type="compositionally biased region" description="Polar residues" evidence="1">
    <location>
        <begin position="21"/>
        <end position="31"/>
    </location>
</feature>
<evidence type="ECO:0000256" key="1">
    <source>
        <dbReference type="SAM" id="MobiDB-lite"/>
    </source>
</evidence>
<name>G1XHU5_ARTOA</name>
<dbReference type="EMBL" id="ADOT01000160">
    <property type="protein sequence ID" value="EGX47282.1"/>
    <property type="molecule type" value="Genomic_DNA"/>
</dbReference>
<protein>
    <submittedName>
        <fullName evidence="2">Uncharacterized protein</fullName>
    </submittedName>
</protein>